<dbReference type="AlphaFoldDB" id="A0A2T5LVS3"/>
<keyword evidence="3" id="KW-0812">Transmembrane</keyword>
<dbReference type="InterPro" id="IPR052210">
    <property type="entry name" value="LysM1-like"/>
</dbReference>
<feature type="transmembrane region" description="Helical" evidence="3">
    <location>
        <begin position="21"/>
        <end position="40"/>
    </location>
</feature>
<dbReference type="Proteomes" id="UP000244073">
    <property type="component" value="Unassembled WGS sequence"/>
</dbReference>
<dbReference type="GO" id="GO:0008061">
    <property type="term" value="F:chitin binding"/>
    <property type="evidence" value="ECO:0007669"/>
    <property type="project" value="UniProtKB-KW"/>
</dbReference>
<dbReference type="SMART" id="SM00257">
    <property type="entry name" value="LysM"/>
    <property type="match status" value="2"/>
</dbReference>
<dbReference type="PANTHER" id="PTHR34997">
    <property type="entry name" value="AM15"/>
    <property type="match status" value="1"/>
</dbReference>
<dbReference type="Gene3D" id="3.10.350.10">
    <property type="entry name" value="LysM domain"/>
    <property type="match status" value="2"/>
</dbReference>
<dbReference type="RefSeq" id="XP_040751779.1">
    <property type="nucleotide sequence ID" value="XM_040900848.1"/>
</dbReference>
<evidence type="ECO:0000259" key="4">
    <source>
        <dbReference type="PROSITE" id="PS51782"/>
    </source>
</evidence>
<dbReference type="Pfam" id="PF01476">
    <property type="entry name" value="LysM"/>
    <property type="match status" value="1"/>
</dbReference>
<feature type="domain" description="LysM" evidence="4">
    <location>
        <begin position="58"/>
        <end position="104"/>
    </location>
</feature>
<evidence type="ECO:0000313" key="5">
    <source>
        <dbReference type="EMBL" id="PTU20387.1"/>
    </source>
</evidence>
<dbReference type="InterPro" id="IPR036779">
    <property type="entry name" value="LysM_dom_sf"/>
</dbReference>
<keyword evidence="3" id="KW-1133">Transmembrane helix</keyword>
<evidence type="ECO:0000313" key="6">
    <source>
        <dbReference type="Proteomes" id="UP000244073"/>
    </source>
</evidence>
<dbReference type="VEuPathDB" id="FungiDB:P175DRAFT_0558571"/>
<dbReference type="CDD" id="cd00118">
    <property type="entry name" value="LysM"/>
    <property type="match status" value="1"/>
</dbReference>
<dbReference type="EMBL" id="MSFN02000005">
    <property type="protein sequence ID" value="PTU20387.1"/>
    <property type="molecule type" value="Genomic_DNA"/>
</dbReference>
<keyword evidence="3" id="KW-0472">Membrane</keyword>
<sequence>MGIPSERLDYTIRAILPRVRAIIYIALSIVLSIKLIRHILPDPPYEWRPEPSPLCATELYTVRNGDTCNSISVMHKIPSHGLWEGNKNTIPWCNVIQPGMVLCLPPSCDVVHQLQPGDTCESIEIDHADVLNGATFLSLNPWLQNYQDCEKLHLNPELAGTVYCLGIQGGYFGSPQNAWNPVSLKNMKTGERGRYGLSPRGNAFGLDPCVAHALKKSVAVANGPPNFGSGPMLKGTISPASNRTDFWHSH</sequence>
<reference evidence="5 6" key="1">
    <citation type="journal article" date="2018" name="Proc. Natl. Acad. Sci. U.S.A.">
        <title>Linking secondary metabolites to gene clusters through genome sequencing of six diverse Aspergillus species.</title>
        <authorList>
            <person name="Kaerboelling I."/>
            <person name="Vesth T.C."/>
            <person name="Frisvad J.C."/>
            <person name="Nybo J.L."/>
            <person name="Theobald S."/>
            <person name="Kuo A."/>
            <person name="Bowyer P."/>
            <person name="Matsuda Y."/>
            <person name="Mondo S."/>
            <person name="Lyhne E.K."/>
            <person name="Kogle M.E."/>
            <person name="Clum A."/>
            <person name="Lipzen A."/>
            <person name="Salamov A."/>
            <person name="Ngan C.Y."/>
            <person name="Daum C."/>
            <person name="Chiniquy J."/>
            <person name="Barry K."/>
            <person name="LaButti K."/>
            <person name="Haridas S."/>
            <person name="Simmons B.A."/>
            <person name="Magnuson J.K."/>
            <person name="Mortensen U.H."/>
            <person name="Larsen T.O."/>
            <person name="Grigoriev I.V."/>
            <person name="Baker S.E."/>
            <person name="Andersen M.R."/>
        </authorList>
    </citation>
    <scope>NUCLEOTIDE SEQUENCE [LARGE SCALE GENOMIC DNA]</scope>
    <source>
        <strain evidence="5 6">IBT 24754</strain>
    </source>
</reference>
<name>A0A2T5LVS3_9EURO</name>
<proteinExistence type="predicted"/>
<dbReference type="PANTHER" id="PTHR34997:SF16">
    <property type="entry name" value="LYSM DOMAIN-CONTAINING PROTEIN"/>
    <property type="match status" value="1"/>
</dbReference>
<evidence type="ECO:0000256" key="1">
    <source>
        <dbReference type="ARBA" id="ARBA00022669"/>
    </source>
</evidence>
<dbReference type="GeneID" id="63817732"/>
<evidence type="ECO:0000256" key="3">
    <source>
        <dbReference type="SAM" id="Phobius"/>
    </source>
</evidence>
<accession>A0A2T5LVS3</accession>
<gene>
    <name evidence="5" type="ORF">P175DRAFT_0558571</name>
</gene>
<dbReference type="SUPFAM" id="SSF54106">
    <property type="entry name" value="LysM domain"/>
    <property type="match status" value="1"/>
</dbReference>
<keyword evidence="1" id="KW-0147">Chitin-binding</keyword>
<dbReference type="PROSITE" id="PS51782">
    <property type="entry name" value="LYSM"/>
    <property type="match status" value="1"/>
</dbReference>
<evidence type="ECO:0000256" key="2">
    <source>
        <dbReference type="ARBA" id="ARBA00023026"/>
    </source>
</evidence>
<protein>
    <recommendedName>
        <fullName evidence="4">LysM domain-containing protein</fullName>
    </recommendedName>
</protein>
<keyword evidence="2" id="KW-0843">Virulence</keyword>
<dbReference type="OrthoDB" id="5985073at2759"/>
<organism evidence="5 6">
    <name type="scientific">Aspergillus ochraceoroseus IBT 24754</name>
    <dbReference type="NCBI Taxonomy" id="1392256"/>
    <lineage>
        <taxon>Eukaryota</taxon>
        <taxon>Fungi</taxon>
        <taxon>Dikarya</taxon>
        <taxon>Ascomycota</taxon>
        <taxon>Pezizomycotina</taxon>
        <taxon>Eurotiomycetes</taxon>
        <taxon>Eurotiomycetidae</taxon>
        <taxon>Eurotiales</taxon>
        <taxon>Aspergillaceae</taxon>
        <taxon>Aspergillus</taxon>
        <taxon>Aspergillus subgen. Nidulantes</taxon>
    </lineage>
</organism>
<dbReference type="InterPro" id="IPR018392">
    <property type="entry name" value="LysM"/>
</dbReference>
<comment type="caution">
    <text evidence="5">The sequence shown here is derived from an EMBL/GenBank/DDBJ whole genome shotgun (WGS) entry which is preliminary data.</text>
</comment>